<protein>
    <recommendedName>
        <fullName evidence="4">Minor capsid protein</fullName>
    </recommendedName>
</protein>
<evidence type="ECO:0000313" key="2">
    <source>
        <dbReference type="EMBL" id="MDN4598464.1"/>
    </source>
</evidence>
<evidence type="ECO:0000313" key="3">
    <source>
        <dbReference type="Proteomes" id="UP001174210"/>
    </source>
</evidence>
<reference evidence="2" key="1">
    <citation type="submission" date="2023-03" db="EMBL/GenBank/DDBJ databases">
        <title>MT1 and MT2 Draft Genomes of Novel Species.</title>
        <authorList>
            <person name="Venkateswaran K."/>
        </authorList>
    </citation>
    <scope>NUCLEOTIDE SEQUENCE</scope>
    <source>
        <strain evidence="2">F6_8S_P_1A</strain>
    </source>
</reference>
<dbReference type="Proteomes" id="UP001174210">
    <property type="component" value="Unassembled WGS sequence"/>
</dbReference>
<evidence type="ECO:0000256" key="1">
    <source>
        <dbReference type="SAM" id="MobiDB-lite"/>
    </source>
</evidence>
<keyword evidence="3" id="KW-1185">Reference proteome</keyword>
<organism evidence="2 3">
    <name type="scientific">Leifsonia virtsii</name>
    <dbReference type="NCBI Taxonomy" id="3035915"/>
    <lineage>
        <taxon>Bacteria</taxon>
        <taxon>Bacillati</taxon>
        <taxon>Actinomycetota</taxon>
        <taxon>Actinomycetes</taxon>
        <taxon>Micrococcales</taxon>
        <taxon>Microbacteriaceae</taxon>
        <taxon>Leifsonia</taxon>
    </lineage>
</organism>
<dbReference type="RefSeq" id="WP_301219808.1">
    <property type="nucleotide sequence ID" value="NZ_JAROCB010000004.1"/>
</dbReference>
<dbReference type="EMBL" id="JAROCB010000004">
    <property type="protein sequence ID" value="MDN4598464.1"/>
    <property type="molecule type" value="Genomic_DNA"/>
</dbReference>
<evidence type="ECO:0008006" key="4">
    <source>
        <dbReference type="Google" id="ProtNLM"/>
    </source>
</evidence>
<name>A0ABT8J065_9MICO</name>
<proteinExistence type="predicted"/>
<dbReference type="Pfam" id="PF06152">
    <property type="entry name" value="Phage_min_cap2"/>
    <property type="match status" value="1"/>
</dbReference>
<dbReference type="InterPro" id="IPR009319">
    <property type="entry name" value="Phage_A118_VSP1"/>
</dbReference>
<gene>
    <name evidence="2" type="ORF">P5G59_15025</name>
</gene>
<comment type="caution">
    <text evidence="2">The sequence shown here is derived from an EMBL/GenBank/DDBJ whole genome shotgun (WGS) entry which is preliminary data.</text>
</comment>
<sequence>MALYLPDPEGPDPAELIESFGAQLAARYTAAEQLLTEAIAKRAYVILALQASTEPEARDLLAAQLRLQRLAMERTTALRELQQIAAREVARIREEKLAEHLIAEAARYGEAAAATRLKLARRLPAPAPVTATASSAVAQLTLDLSSRLETLNARILRYPQDAYQQVISETAPINLLGGETRLRVQQLAVQRFLADGIDGFTDRADRRWRIGTYAEMAGRTATQRAYQDAGVWRMQQSGLNLVTVVRGLDSCKKCAGWSGKILSTNGDASNVLLPHATDDRMVAVKVDGTVQDARNAGWGHPNCRCQLVAYLPGLTVPQNATTFDPKAEADRERQRALEREIRAAKRDASIAPNDLERQKALREVKDAQKELRAHLAETGRKRANYREKLGFSDGR</sequence>
<accession>A0ABT8J065</accession>
<feature type="region of interest" description="Disordered" evidence="1">
    <location>
        <begin position="375"/>
        <end position="395"/>
    </location>
</feature>